<organism evidence="2 3">
    <name type="scientific">Paramuricea clavata</name>
    <name type="common">Red gorgonian</name>
    <name type="synonym">Violescent sea-whip</name>
    <dbReference type="NCBI Taxonomy" id="317549"/>
    <lineage>
        <taxon>Eukaryota</taxon>
        <taxon>Metazoa</taxon>
        <taxon>Cnidaria</taxon>
        <taxon>Anthozoa</taxon>
        <taxon>Octocorallia</taxon>
        <taxon>Malacalcyonacea</taxon>
        <taxon>Plexauridae</taxon>
        <taxon>Paramuricea</taxon>
    </lineage>
</organism>
<dbReference type="AlphaFoldDB" id="A0A6S7L120"/>
<feature type="region of interest" description="Disordered" evidence="1">
    <location>
        <begin position="579"/>
        <end position="604"/>
    </location>
</feature>
<sequence length="670" mass="75301">MATEENDKIEVDMSAENNITGINSDNVVESEQQSQSYSSKQHAEMLLKLRREKRTRKTKMNDMKLHKEIMQESDSLELEIQQIIDSAQKMLVASPQVLGKDNPVDTEPVLLTGRNDLSTESNNNLQTEVQTPSHQDPTPSSQTPIPPGTQTTTLPYQSPSFQTPIPPGTQTTTLPYQSPSSQTSIPPGTQTTTLPYQSPSYQTPFPPGTQTTILPYQSPSSQTPIPPGTQTTTLPYQSPSSQTSIPPGTQTTTLPYQSPSYQTPIPPGTQTTTLPYQSPGYHPPIPPGTQTTTLPYPISPQMQGGNSAINRHLKALRVPVFDGTKAKFEEFWSLFLSLVDASNEPINLKMTKFGGQRRQLRAYMDELDSIPALRYNDVDNFERFADLVRVAVVKLKAENRQAELGEGTLHNQLVRKLHDRHLECYSRRLNVHNKEPAVTSLCDWLKEEVVIKIEAKEMAHGLDEKLLPERRLPRGKADEGRPRSYFTGKEVDDRFQNRIEKREERTKPPCVFCGQGNHGIWNCNQFKQKTVGERWKVAKEKYLCFRCLSNEHRGKDCRRTRPCDVDGCQLTHHRLLHDTAQSRKPGPVLPDERADPSREGAESLTNLTMTSNRSKLQPEATSLRTVPVWVKANGKKVKVNAVLDDSSNESFMNEEVSGLLGLRTTWQTVQ</sequence>
<feature type="compositionally biased region" description="Polar residues" evidence="1">
    <location>
        <begin position="234"/>
        <end position="262"/>
    </location>
</feature>
<dbReference type="PANTHER" id="PTHR47331:SF5">
    <property type="entry name" value="RIBONUCLEASE H"/>
    <property type="match status" value="1"/>
</dbReference>
<accession>A0A6S7L120</accession>
<name>A0A6S7L120_PARCT</name>
<evidence type="ECO:0000313" key="2">
    <source>
        <dbReference type="EMBL" id="CAB4026159.1"/>
    </source>
</evidence>
<dbReference type="OrthoDB" id="8056668at2759"/>
<reference evidence="2" key="1">
    <citation type="submission" date="2020-04" db="EMBL/GenBank/DDBJ databases">
        <authorList>
            <person name="Alioto T."/>
            <person name="Alioto T."/>
            <person name="Gomez Garrido J."/>
        </authorList>
    </citation>
    <scope>NUCLEOTIDE SEQUENCE</scope>
    <source>
        <strain evidence="2">A484AB</strain>
    </source>
</reference>
<feature type="compositionally biased region" description="Low complexity" evidence="1">
    <location>
        <begin position="215"/>
        <end position="233"/>
    </location>
</feature>
<feature type="region of interest" description="Disordered" evidence="1">
    <location>
        <begin position="98"/>
        <end position="292"/>
    </location>
</feature>
<feature type="compositionally biased region" description="Low complexity" evidence="1">
    <location>
        <begin position="137"/>
        <end position="155"/>
    </location>
</feature>
<dbReference type="Proteomes" id="UP001152795">
    <property type="component" value="Unassembled WGS sequence"/>
</dbReference>
<proteinExistence type="predicted"/>
<gene>
    <name evidence="2" type="ORF">PACLA_8A065948</name>
</gene>
<dbReference type="EMBL" id="CACRXK020014043">
    <property type="protein sequence ID" value="CAB4026159.1"/>
    <property type="molecule type" value="Genomic_DNA"/>
</dbReference>
<feature type="compositionally biased region" description="Polar residues" evidence="1">
    <location>
        <begin position="115"/>
        <end position="136"/>
    </location>
</feature>
<feature type="compositionally biased region" description="Low complexity" evidence="1">
    <location>
        <begin position="29"/>
        <end position="40"/>
    </location>
</feature>
<protein>
    <submittedName>
        <fullName evidence="2">Uncharacterized protein</fullName>
    </submittedName>
</protein>
<comment type="caution">
    <text evidence="2">The sequence shown here is derived from an EMBL/GenBank/DDBJ whole genome shotgun (WGS) entry which is preliminary data.</text>
</comment>
<evidence type="ECO:0000313" key="3">
    <source>
        <dbReference type="Proteomes" id="UP001152795"/>
    </source>
</evidence>
<feature type="compositionally biased region" description="Basic and acidic residues" evidence="1">
    <location>
        <begin position="1"/>
        <end position="11"/>
    </location>
</feature>
<evidence type="ECO:0000256" key="1">
    <source>
        <dbReference type="SAM" id="MobiDB-lite"/>
    </source>
</evidence>
<feature type="compositionally biased region" description="Polar residues" evidence="1">
    <location>
        <begin position="15"/>
        <end position="27"/>
    </location>
</feature>
<feature type="non-terminal residue" evidence="2">
    <location>
        <position position="670"/>
    </location>
</feature>
<feature type="compositionally biased region" description="Polar residues" evidence="1">
    <location>
        <begin position="176"/>
        <end position="214"/>
    </location>
</feature>
<feature type="compositionally biased region" description="Basic and acidic residues" evidence="1">
    <location>
        <begin position="590"/>
        <end position="601"/>
    </location>
</feature>
<dbReference type="PANTHER" id="PTHR47331">
    <property type="entry name" value="PHD-TYPE DOMAIN-CONTAINING PROTEIN"/>
    <property type="match status" value="1"/>
</dbReference>
<keyword evidence="3" id="KW-1185">Reference proteome</keyword>
<feature type="region of interest" description="Disordered" evidence="1">
    <location>
        <begin position="1"/>
        <end position="42"/>
    </location>
</feature>